<dbReference type="EMBL" id="ATBP01000227">
    <property type="protein sequence ID" value="ETR71749.1"/>
    <property type="molecule type" value="Genomic_DNA"/>
</dbReference>
<evidence type="ECO:0000256" key="3">
    <source>
        <dbReference type="PROSITE-ProRule" id="PRU00284"/>
    </source>
</evidence>
<evidence type="ECO:0000256" key="2">
    <source>
        <dbReference type="ARBA" id="ARBA00029447"/>
    </source>
</evidence>
<dbReference type="Gene3D" id="6.10.340.10">
    <property type="match status" value="1"/>
</dbReference>
<evidence type="ECO:0000259" key="6">
    <source>
        <dbReference type="PROSITE" id="PS50885"/>
    </source>
</evidence>
<evidence type="ECO:0000313" key="7">
    <source>
        <dbReference type="EMBL" id="ETR71749.1"/>
    </source>
</evidence>
<comment type="caution">
    <text evidence="7">The sequence shown here is derived from an EMBL/GenBank/DDBJ whole genome shotgun (WGS) entry which is preliminary data.</text>
</comment>
<dbReference type="Gene3D" id="3.30.450.20">
    <property type="entry name" value="PAS domain"/>
    <property type="match status" value="2"/>
</dbReference>
<dbReference type="PROSITE" id="PS50885">
    <property type="entry name" value="HAMP"/>
    <property type="match status" value="1"/>
</dbReference>
<protein>
    <submittedName>
        <fullName evidence="7">Methyl-accepting chemotaxis protein</fullName>
    </submittedName>
</protein>
<gene>
    <name evidence="7" type="ORF">OMM_02257</name>
</gene>
<proteinExistence type="inferred from homology"/>
<dbReference type="PROSITE" id="PS50111">
    <property type="entry name" value="CHEMOTAXIS_TRANSDUC_2"/>
    <property type="match status" value="1"/>
</dbReference>
<comment type="similarity">
    <text evidence="2">Belongs to the methyl-accepting chemotaxis (MCP) protein family.</text>
</comment>
<dbReference type="SUPFAM" id="SSF58104">
    <property type="entry name" value="Methyl-accepting chemotaxis protein (MCP) signaling domain"/>
    <property type="match status" value="1"/>
</dbReference>
<dbReference type="InterPro" id="IPR003660">
    <property type="entry name" value="HAMP_dom"/>
</dbReference>
<sequence length="673" mass="74995">MTSIWLAHPDPSFLNQDFSKKVDPEGNPILPPMLKMAKESGEGYHSYLGRRPNDKDYQNVHCYFEYIPEWEWLIGSSFYDDQIEKGLKERKASILIELRHAFTNISIGKSGYLFLFNHQGKILIHPYLETDTDVSGIVNKATGHLLFNELIESSKTPETPILYLWDKPTQRGEFKFWKYGYTYHYKPLNWYLTATFFKNEIDRPAHGFIRKFLLLSFIFSLLIILLFGLFVSSISTPILRLASCIHEMGNNNLFANLPAKDLNRKDELGTIARGYEATRSYLSKIIAEMNQHAKTVAKASENFSQGAKEQLQLAEKMDEQSHVTVQCSENNLKHIQLITNETELGARDVNAILDRINQLSNNINSVAESAALSSSNMTDISKLVIDVSDDIYQVTESIENMAGDLTSVFKNSSDNVAISKKAETQITSSLGALNKLQEASENINNAVQLISAISSQTNLLALNATIEAVHAGEAGEGFAVVAEEVKVLASKTNDANDQIRKLIIKIREYIEATIQSIHETSSAIKSVVDNNVLIGQSIERQRDVSKNLSEVIESISTGARESAQKARDSDARLKEVTFFTTEVADLARDSAQSVAQTAARIKDIAESSDVVLSGIQTSNSNIIKINEYSGNITKVAKNNNRNAQELIKMTEALDKIVTIFNTCNISEQPGKTS</sequence>
<dbReference type="InterPro" id="IPR004089">
    <property type="entry name" value="MCPsignal_dom"/>
</dbReference>
<evidence type="ECO:0000313" key="8">
    <source>
        <dbReference type="Proteomes" id="UP000189670"/>
    </source>
</evidence>
<dbReference type="SMART" id="SM00304">
    <property type="entry name" value="HAMP"/>
    <property type="match status" value="3"/>
</dbReference>
<dbReference type="Pfam" id="PF08269">
    <property type="entry name" value="dCache_2"/>
    <property type="match status" value="1"/>
</dbReference>
<dbReference type="Gene3D" id="1.10.287.950">
    <property type="entry name" value="Methyl-accepting chemotaxis protein"/>
    <property type="match status" value="1"/>
</dbReference>
<evidence type="ECO:0000259" key="5">
    <source>
        <dbReference type="PROSITE" id="PS50111"/>
    </source>
</evidence>
<dbReference type="Pfam" id="PF00015">
    <property type="entry name" value="MCPsignal"/>
    <property type="match status" value="1"/>
</dbReference>
<dbReference type="GO" id="GO:0007165">
    <property type="term" value="P:signal transduction"/>
    <property type="evidence" value="ECO:0007669"/>
    <property type="project" value="UniProtKB-KW"/>
</dbReference>
<dbReference type="PANTHER" id="PTHR32089">
    <property type="entry name" value="METHYL-ACCEPTING CHEMOTAXIS PROTEIN MCPB"/>
    <property type="match status" value="1"/>
</dbReference>
<name>A0A1V1P9Z6_9BACT</name>
<keyword evidence="1 3" id="KW-0807">Transducer</keyword>
<feature type="transmembrane region" description="Helical" evidence="4">
    <location>
        <begin position="212"/>
        <end position="234"/>
    </location>
</feature>
<evidence type="ECO:0000256" key="1">
    <source>
        <dbReference type="ARBA" id="ARBA00023224"/>
    </source>
</evidence>
<organism evidence="7 8">
    <name type="scientific">Candidatus Magnetoglobus multicellularis str. Araruama</name>
    <dbReference type="NCBI Taxonomy" id="890399"/>
    <lineage>
        <taxon>Bacteria</taxon>
        <taxon>Pseudomonadati</taxon>
        <taxon>Thermodesulfobacteriota</taxon>
        <taxon>Desulfobacteria</taxon>
        <taxon>Desulfobacterales</taxon>
        <taxon>Desulfobacteraceae</taxon>
        <taxon>Candidatus Magnetoglobus</taxon>
    </lineage>
</organism>
<keyword evidence="4" id="KW-0812">Transmembrane</keyword>
<dbReference type="PANTHER" id="PTHR32089:SF112">
    <property type="entry name" value="LYSOZYME-LIKE PROTEIN-RELATED"/>
    <property type="match status" value="1"/>
</dbReference>
<feature type="domain" description="Methyl-accepting transducer" evidence="5">
    <location>
        <begin position="355"/>
        <end position="577"/>
    </location>
</feature>
<keyword evidence="4" id="KW-0472">Membrane</keyword>
<evidence type="ECO:0000256" key="4">
    <source>
        <dbReference type="SAM" id="Phobius"/>
    </source>
</evidence>
<accession>A0A1V1P9Z6</accession>
<dbReference type="InterPro" id="IPR004010">
    <property type="entry name" value="Double_Cache_2"/>
</dbReference>
<feature type="domain" description="HAMP" evidence="6">
    <location>
        <begin position="232"/>
        <end position="287"/>
    </location>
</feature>
<keyword evidence="4" id="KW-1133">Transmembrane helix</keyword>
<dbReference type="Proteomes" id="UP000189670">
    <property type="component" value="Unassembled WGS sequence"/>
</dbReference>
<dbReference type="SMART" id="SM00283">
    <property type="entry name" value="MA"/>
    <property type="match status" value="1"/>
</dbReference>
<reference evidence="8" key="1">
    <citation type="submission" date="2012-11" db="EMBL/GenBank/DDBJ databases">
        <authorList>
            <person name="Lucero-Rivera Y.E."/>
            <person name="Tovar-Ramirez D."/>
        </authorList>
    </citation>
    <scope>NUCLEOTIDE SEQUENCE [LARGE SCALE GENOMIC DNA]</scope>
    <source>
        <strain evidence="8">Araruama</strain>
    </source>
</reference>
<dbReference type="AlphaFoldDB" id="A0A1V1P9Z6"/>
<dbReference type="GO" id="GO:0016020">
    <property type="term" value="C:membrane"/>
    <property type="evidence" value="ECO:0007669"/>
    <property type="project" value="InterPro"/>
</dbReference>